<dbReference type="AlphaFoldDB" id="A0A2S8AFR5"/>
<protein>
    <submittedName>
        <fullName evidence="1">Uncharacterized protein</fullName>
    </submittedName>
</protein>
<dbReference type="OrthoDB" id="7875217at2"/>
<accession>A0A2S8AFR5</accession>
<gene>
    <name evidence="1" type="ORF">C4S77_02460</name>
</gene>
<name>A0A2S8AFR5_9FLAO</name>
<reference evidence="1 2" key="1">
    <citation type="submission" date="2018-02" db="EMBL/GenBank/DDBJ databases">
        <title>Genome sequences of Apibacter spp., gut symbionts of Asian honey bees.</title>
        <authorList>
            <person name="Kwong W.K."/>
            <person name="Steele M.I."/>
            <person name="Moran N.A."/>
        </authorList>
    </citation>
    <scope>NUCLEOTIDE SEQUENCE [LARGE SCALE GENOMIC DNA]</scope>
    <source>
        <strain evidence="2">wkB301</strain>
    </source>
</reference>
<evidence type="ECO:0000313" key="2">
    <source>
        <dbReference type="Proteomes" id="UP000238042"/>
    </source>
</evidence>
<proteinExistence type="predicted"/>
<comment type="caution">
    <text evidence="1">The sequence shown here is derived from an EMBL/GenBank/DDBJ whole genome shotgun (WGS) entry which is preliminary data.</text>
</comment>
<dbReference type="EMBL" id="PSZM01000003">
    <property type="protein sequence ID" value="PQL94865.1"/>
    <property type="molecule type" value="Genomic_DNA"/>
</dbReference>
<dbReference type="RefSeq" id="WP_105245838.1">
    <property type="nucleotide sequence ID" value="NZ_PSZM01000003.1"/>
</dbReference>
<keyword evidence="2" id="KW-1185">Reference proteome</keyword>
<organism evidence="1 2">
    <name type="scientific">Apibacter adventoris</name>
    <dbReference type="NCBI Taxonomy" id="1679466"/>
    <lineage>
        <taxon>Bacteria</taxon>
        <taxon>Pseudomonadati</taxon>
        <taxon>Bacteroidota</taxon>
        <taxon>Flavobacteriia</taxon>
        <taxon>Flavobacteriales</taxon>
        <taxon>Weeksellaceae</taxon>
        <taxon>Apibacter</taxon>
    </lineage>
</organism>
<sequence>MLEWGIIKNKLYYLDGSLRDILVFNMNNEEWYKWINHVNIMHKVKFKNYYNEVCLDYIDYNLLKSIWGNDGESVHYYALINLGKVIVNCYFNSSDSLDQDISPIQIKSILEHEELVKYLQDISFLLNKEVYFTEEMNENAILMKVKKDKVDVR</sequence>
<dbReference type="Proteomes" id="UP000238042">
    <property type="component" value="Unassembled WGS sequence"/>
</dbReference>
<evidence type="ECO:0000313" key="1">
    <source>
        <dbReference type="EMBL" id="PQL94865.1"/>
    </source>
</evidence>